<feature type="transmembrane region" description="Helical" evidence="10">
    <location>
        <begin position="54"/>
        <end position="76"/>
    </location>
</feature>
<feature type="compositionally biased region" description="Polar residues" evidence="11">
    <location>
        <begin position="376"/>
        <end position="388"/>
    </location>
</feature>
<feature type="region of interest" description="Disordered" evidence="11">
    <location>
        <begin position="915"/>
        <end position="973"/>
    </location>
</feature>
<feature type="region of interest" description="Disordered" evidence="11">
    <location>
        <begin position="162"/>
        <end position="300"/>
    </location>
</feature>
<protein>
    <recommendedName>
        <fullName evidence="10">Potassium transport protein</fullName>
    </recommendedName>
</protein>
<dbReference type="GO" id="GO:0030007">
    <property type="term" value="P:intracellular potassium ion homeostasis"/>
    <property type="evidence" value="ECO:0007669"/>
    <property type="project" value="UniProtKB-UniRule"/>
</dbReference>
<name>M2WNW9_DOTSN</name>
<comment type="similarity">
    <text evidence="2 10">Belongs to the TrkH potassium transport family.</text>
</comment>
<keyword evidence="9 10" id="KW-0472">Membrane</keyword>
<organism evidence="12 13">
    <name type="scientific">Dothistroma septosporum (strain NZE10 / CBS 128990)</name>
    <name type="common">Red band needle blight fungus</name>
    <name type="synonym">Mycosphaerella pini</name>
    <dbReference type="NCBI Taxonomy" id="675120"/>
    <lineage>
        <taxon>Eukaryota</taxon>
        <taxon>Fungi</taxon>
        <taxon>Dikarya</taxon>
        <taxon>Ascomycota</taxon>
        <taxon>Pezizomycotina</taxon>
        <taxon>Dothideomycetes</taxon>
        <taxon>Dothideomycetidae</taxon>
        <taxon>Mycosphaerellales</taxon>
        <taxon>Mycosphaerellaceae</taxon>
        <taxon>Dothistroma</taxon>
    </lineage>
</organism>
<feature type="compositionally biased region" description="Basic and acidic residues" evidence="11">
    <location>
        <begin position="204"/>
        <end position="221"/>
    </location>
</feature>
<keyword evidence="4 10" id="KW-0633">Potassium transport</keyword>
<feature type="transmembrane region" description="Helical" evidence="10">
    <location>
        <begin position="794"/>
        <end position="815"/>
    </location>
</feature>
<dbReference type="OrthoDB" id="9999863at2759"/>
<comment type="subcellular location">
    <subcellularLocation>
        <location evidence="1">Membrane</location>
        <topology evidence="1">Multi-pass membrane protein</topology>
    </subcellularLocation>
</comment>
<keyword evidence="6 10" id="KW-0630">Potassium</keyword>
<sequence length="973" mass="109512">MSTTMERPTTANSHESQGDQREPWYHDAFAPIIEVGLWLKSIVPSQLKLKWPKFNFIAVHYGYMIGMTILFSVMIYGNHPHGIGLQYIDALFFAAGTATQSGLNTLNFNQLNTYNQVTMMLGCCLCTPVFINTIVVLVRLYWFEKRFEHIVKEARAVKKAGTISRTKSQMRGDKEKDPGALEVGSVRQKPIQILNNTLQLSADASKDPKKQEEARKFREKMGLQVSDGSTDATPAGSQSGGSNTYPSEPSDSDDTIGVPDIQVRKASRGLSFDTPTPKDHDRPETPQSPQSPFMGLNPRLNRDREITFADEVKTGRQSPELARIPEHRDISRHIEFLERQNQKRNEAGALRIPGPRERDAGEDVKQLEADRELHRIQTNMSNAGSMRSRSVDARSEVSHDDRPIRRGITIDEPDHPAHRDRNDDDATFTKDDKRSSGVSKRRSHRGFNLSDGPRTLSKTLTQFTNSRSRAKDEDPMPYLSWTATTGRNSAFLGLTQEQREELGGIEYRSLKTLAMILVCYYVGFHTLGMLVFLPWMAAGYHNAPVIRDGQNPLWWGIFTPASMFNDLGFTLTVDSMISFNDSVLALLFGSFLIIIGNTGFPCMLRFIIWFLSKFIASYGSPWWEELRFLLDHPRRCFTLLFPSKATWWLFWVLVGLNVIDLIFFIILDLNDPTVTILPVGFRVLNGWFQAVSTRTAGFASVNLANLHAAIQVSYLVMMYISVFPIAISVRRTNVYEEKSLGIFGGEEDAGDGDQSYVSQHLRRQLSFDLWYIFLGLFIIAIVEGDRITNSSEPAFTTFSVLFEIVSAYGTVGLSLGYPNVDFSFSGEFRTLSKLIIVAMMLRGRHRGLPYALDRAILLPSEKLQQKEAAEAERQMLRRASTFAEGQPELFNRSKTWEDGELDKYGLPAQHSIDHTNGAGHGHDPEYVGIRQTNTGRTNGSQQGGGKSHQRVRSLSKAILSGLNPAPTFNNKWD</sequence>
<evidence type="ECO:0000256" key="1">
    <source>
        <dbReference type="ARBA" id="ARBA00004141"/>
    </source>
</evidence>
<dbReference type="PANTHER" id="PTHR31064:SF30">
    <property type="entry name" value="HIGH-AFFINITY POTASSIUM TRANSPORT PROTEIN-RELATED"/>
    <property type="match status" value="1"/>
</dbReference>
<dbReference type="InterPro" id="IPR003445">
    <property type="entry name" value="Cat_transpt"/>
</dbReference>
<accession>M2WNW9</accession>
<gene>
    <name evidence="12" type="ORF">DOTSEDRAFT_72906</name>
</gene>
<evidence type="ECO:0000256" key="6">
    <source>
        <dbReference type="ARBA" id="ARBA00022958"/>
    </source>
</evidence>
<dbReference type="eggNOG" id="KOG1341">
    <property type="taxonomic scope" value="Eukaryota"/>
</dbReference>
<feature type="compositionally biased region" description="Basic and acidic residues" evidence="11">
    <location>
        <begin position="354"/>
        <end position="363"/>
    </location>
</feature>
<dbReference type="PANTHER" id="PTHR31064">
    <property type="entry name" value="POTASSIUM TRANSPORT PROTEIN DDB_G0292412-RELATED"/>
    <property type="match status" value="1"/>
</dbReference>
<dbReference type="GO" id="GO:0005886">
    <property type="term" value="C:plasma membrane"/>
    <property type="evidence" value="ECO:0007669"/>
    <property type="project" value="InterPro"/>
</dbReference>
<keyword evidence="13" id="KW-1185">Reference proteome</keyword>
<reference evidence="12 13" key="2">
    <citation type="journal article" date="2012" name="PLoS Pathog.">
        <title>Diverse lifestyles and strategies of plant pathogenesis encoded in the genomes of eighteen Dothideomycetes fungi.</title>
        <authorList>
            <person name="Ohm R.A."/>
            <person name="Feau N."/>
            <person name="Henrissat B."/>
            <person name="Schoch C.L."/>
            <person name="Horwitz B.A."/>
            <person name="Barry K.W."/>
            <person name="Condon B.J."/>
            <person name="Copeland A.C."/>
            <person name="Dhillon B."/>
            <person name="Glaser F."/>
            <person name="Hesse C.N."/>
            <person name="Kosti I."/>
            <person name="LaButti K."/>
            <person name="Lindquist E.A."/>
            <person name="Lucas S."/>
            <person name="Salamov A.A."/>
            <person name="Bradshaw R.E."/>
            <person name="Ciuffetti L."/>
            <person name="Hamelin R.C."/>
            <person name="Kema G.H.J."/>
            <person name="Lawrence C."/>
            <person name="Scott J.A."/>
            <person name="Spatafora J.W."/>
            <person name="Turgeon B.G."/>
            <person name="de Wit P.J.G.M."/>
            <person name="Zhong S."/>
            <person name="Goodwin S.B."/>
            <person name="Grigoriev I.V."/>
        </authorList>
    </citation>
    <scope>NUCLEOTIDE SEQUENCE [LARGE SCALE GENOMIC DNA]</scope>
    <source>
        <strain evidence="13">NZE10 / CBS 128990</strain>
    </source>
</reference>
<dbReference type="OMA" id="RMTNDGI"/>
<feature type="transmembrane region" description="Helical" evidence="10">
    <location>
        <begin position="708"/>
        <end position="729"/>
    </location>
</feature>
<feature type="region of interest" description="Disordered" evidence="11">
    <location>
        <begin position="376"/>
        <end position="458"/>
    </location>
</feature>
<evidence type="ECO:0000256" key="9">
    <source>
        <dbReference type="ARBA" id="ARBA00023136"/>
    </source>
</evidence>
<dbReference type="InterPro" id="IPR051143">
    <property type="entry name" value="TrkH_K-transport"/>
</dbReference>
<dbReference type="AlphaFoldDB" id="M2WNW9"/>
<feature type="compositionally biased region" description="Polar residues" evidence="11">
    <location>
        <begin position="226"/>
        <end position="249"/>
    </location>
</feature>
<evidence type="ECO:0000313" key="13">
    <source>
        <dbReference type="Proteomes" id="UP000016933"/>
    </source>
</evidence>
<feature type="compositionally biased region" description="Polar residues" evidence="11">
    <location>
        <begin position="193"/>
        <end position="202"/>
    </location>
</feature>
<evidence type="ECO:0000256" key="7">
    <source>
        <dbReference type="ARBA" id="ARBA00022989"/>
    </source>
</evidence>
<dbReference type="GO" id="GO:1990573">
    <property type="term" value="P:potassium ion import across plasma membrane"/>
    <property type="evidence" value="ECO:0007669"/>
    <property type="project" value="TreeGrafter"/>
</dbReference>
<keyword evidence="5 10" id="KW-0812">Transmembrane</keyword>
<feature type="transmembrane region" description="Helical" evidence="10">
    <location>
        <begin position="119"/>
        <end position="142"/>
    </location>
</feature>
<evidence type="ECO:0000256" key="10">
    <source>
        <dbReference type="PIRNR" id="PIRNR002450"/>
    </source>
</evidence>
<dbReference type="InterPro" id="IPR015958">
    <property type="entry name" value="Trk1_fungi"/>
</dbReference>
<keyword evidence="7 10" id="KW-1133">Transmembrane helix</keyword>
<keyword evidence="8 10" id="KW-0406">Ion transport</keyword>
<reference evidence="13" key="1">
    <citation type="journal article" date="2012" name="PLoS Genet.">
        <title>The genomes of the fungal plant pathogens Cladosporium fulvum and Dothistroma septosporum reveal adaptation to different hosts and lifestyles but also signatures of common ancestry.</title>
        <authorList>
            <person name="de Wit P.J.G.M."/>
            <person name="van der Burgt A."/>
            <person name="Oekmen B."/>
            <person name="Stergiopoulos I."/>
            <person name="Abd-Elsalam K.A."/>
            <person name="Aerts A.L."/>
            <person name="Bahkali A.H."/>
            <person name="Beenen H.G."/>
            <person name="Chettri P."/>
            <person name="Cox M.P."/>
            <person name="Datema E."/>
            <person name="de Vries R.P."/>
            <person name="Dhillon B."/>
            <person name="Ganley A.R."/>
            <person name="Griffiths S.A."/>
            <person name="Guo Y."/>
            <person name="Hamelin R.C."/>
            <person name="Henrissat B."/>
            <person name="Kabir M.S."/>
            <person name="Jashni M.K."/>
            <person name="Kema G."/>
            <person name="Klaubauf S."/>
            <person name="Lapidus A."/>
            <person name="Levasseur A."/>
            <person name="Lindquist E."/>
            <person name="Mehrabi R."/>
            <person name="Ohm R.A."/>
            <person name="Owen T.J."/>
            <person name="Salamov A."/>
            <person name="Schwelm A."/>
            <person name="Schijlen E."/>
            <person name="Sun H."/>
            <person name="van den Burg H.A."/>
            <person name="van Ham R.C.H.J."/>
            <person name="Zhang S."/>
            <person name="Goodwin S.B."/>
            <person name="Grigoriev I.V."/>
            <person name="Collemare J."/>
            <person name="Bradshaw R.E."/>
        </authorList>
    </citation>
    <scope>NUCLEOTIDE SEQUENCE [LARGE SCALE GENOMIC DNA]</scope>
    <source>
        <strain evidence="13">NZE10 / CBS 128990</strain>
    </source>
</reference>
<evidence type="ECO:0000256" key="5">
    <source>
        <dbReference type="ARBA" id="ARBA00022692"/>
    </source>
</evidence>
<evidence type="ECO:0000256" key="4">
    <source>
        <dbReference type="ARBA" id="ARBA00022538"/>
    </source>
</evidence>
<proteinExistence type="inferred from homology"/>
<feature type="region of interest" description="Disordered" evidence="11">
    <location>
        <begin position="340"/>
        <end position="363"/>
    </location>
</feature>
<dbReference type="Proteomes" id="UP000016933">
    <property type="component" value="Unassembled WGS sequence"/>
</dbReference>
<dbReference type="InterPro" id="IPR004773">
    <property type="entry name" value="K/Na_transp_Trk1/HKT1"/>
</dbReference>
<feature type="region of interest" description="Disordered" evidence="11">
    <location>
        <begin position="1"/>
        <end position="20"/>
    </location>
</feature>
<feature type="transmembrane region" description="Helical" evidence="10">
    <location>
        <begin position="765"/>
        <end position="782"/>
    </location>
</feature>
<evidence type="ECO:0000256" key="3">
    <source>
        <dbReference type="ARBA" id="ARBA00022448"/>
    </source>
</evidence>
<feature type="transmembrane region" description="Helical" evidence="10">
    <location>
        <begin position="583"/>
        <end position="600"/>
    </location>
</feature>
<dbReference type="STRING" id="675120.M2WNW9"/>
<dbReference type="PIRSF" id="PIRSF002450">
    <property type="entry name" value="K+_transpter_TRK"/>
    <property type="match status" value="1"/>
</dbReference>
<evidence type="ECO:0000256" key="2">
    <source>
        <dbReference type="ARBA" id="ARBA00009137"/>
    </source>
</evidence>
<feature type="compositionally biased region" description="Basic and acidic residues" evidence="11">
    <location>
        <begin position="170"/>
        <end position="179"/>
    </location>
</feature>
<feature type="compositionally biased region" description="Polar residues" evidence="11">
    <location>
        <begin position="1"/>
        <end position="15"/>
    </location>
</feature>
<feature type="transmembrane region" description="Helical" evidence="10">
    <location>
        <begin position="513"/>
        <end position="533"/>
    </location>
</feature>
<feature type="transmembrane region" description="Helical" evidence="10">
    <location>
        <begin position="645"/>
        <end position="667"/>
    </location>
</feature>
<dbReference type="EMBL" id="KB446540">
    <property type="protein sequence ID" value="EME43708.1"/>
    <property type="molecule type" value="Genomic_DNA"/>
</dbReference>
<evidence type="ECO:0000256" key="8">
    <source>
        <dbReference type="ARBA" id="ARBA00023065"/>
    </source>
</evidence>
<evidence type="ECO:0000256" key="11">
    <source>
        <dbReference type="SAM" id="MobiDB-lite"/>
    </source>
</evidence>
<feature type="compositionally biased region" description="Polar residues" evidence="11">
    <location>
        <begin position="930"/>
        <end position="940"/>
    </location>
</feature>
<dbReference type="GO" id="GO:0140107">
    <property type="term" value="F:high-affinity potassium ion transmembrane transporter activity"/>
    <property type="evidence" value="ECO:0007669"/>
    <property type="project" value="TreeGrafter"/>
</dbReference>
<keyword evidence="3 10" id="KW-0813">Transport</keyword>
<dbReference type="NCBIfam" id="TIGR00934">
    <property type="entry name" value="2a38euk"/>
    <property type="match status" value="1"/>
</dbReference>
<evidence type="ECO:0000313" key="12">
    <source>
        <dbReference type="EMBL" id="EME43708.1"/>
    </source>
</evidence>
<dbReference type="Pfam" id="PF02386">
    <property type="entry name" value="TrkH"/>
    <property type="match status" value="1"/>
</dbReference>
<dbReference type="HOGENOM" id="CLU_005947_0_1_1"/>
<feature type="compositionally biased region" description="Basic and acidic residues" evidence="11">
    <location>
        <begin position="389"/>
        <end position="435"/>
    </location>
</feature>